<sequence>MDLADFHIGLEFVEGPFRWRCMDVGTRTVIAIRLVEPNPSWYQGPPYMVEEVVLGEERLDDCHLTVEKHIEAAIVAANTLGHPGYPNDVVRRMRGARHNSSDYPHKKIFEFDRVRADGEIVHPYAARKATDEWIVSFYLPFPQDWGEMPELKFIALPIATPADVRQRSERA</sequence>
<evidence type="ECO:0000313" key="1">
    <source>
        <dbReference type="EMBL" id="WZW56713.1"/>
    </source>
</evidence>
<proteinExistence type="predicted"/>
<keyword evidence="2" id="KW-1185">Reference proteome</keyword>
<organism evidence="1 2">
    <name type="scientific">Burkholderia pyrrocinia</name>
    <name type="common">Pseudomonas pyrrocinia</name>
    <dbReference type="NCBI Taxonomy" id="60550"/>
    <lineage>
        <taxon>Bacteria</taxon>
        <taxon>Pseudomonadati</taxon>
        <taxon>Pseudomonadota</taxon>
        <taxon>Betaproteobacteria</taxon>
        <taxon>Burkholderiales</taxon>
        <taxon>Burkholderiaceae</taxon>
        <taxon>Burkholderia</taxon>
        <taxon>Burkholderia cepacia complex</taxon>
    </lineage>
</organism>
<dbReference type="RefSeq" id="WP_342310568.1">
    <property type="nucleotide sequence ID" value="NZ_CP150850.1"/>
</dbReference>
<evidence type="ECO:0000313" key="2">
    <source>
        <dbReference type="Proteomes" id="UP001484179"/>
    </source>
</evidence>
<reference evidence="1 2" key="1">
    <citation type="submission" date="2024-04" db="EMBL/GenBank/DDBJ databases">
        <title>Biological Control Activity of Plant Growth Promoting Rhizobacteria Burkholderia pyrrocinia BX1 against Tobacco black shank Introduction Tobacco black shank (TBS) caused by the oomycete Phytophthora. nicotianae (P. nicotianae) has become a destructive soil.</title>
        <authorList>
            <person name="Liu X."/>
            <person name="Shu C."/>
        </authorList>
    </citation>
    <scope>NUCLEOTIDE SEQUENCE [LARGE SCALE GENOMIC DNA]</scope>
    <source>
        <strain evidence="1 2">BX1</strain>
    </source>
</reference>
<protein>
    <submittedName>
        <fullName evidence="1">Uncharacterized protein</fullName>
    </submittedName>
</protein>
<dbReference type="EMBL" id="CP150850">
    <property type="protein sequence ID" value="WZW56713.1"/>
    <property type="molecule type" value="Genomic_DNA"/>
</dbReference>
<gene>
    <name evidence="1" type="ORF">WN985_29935</name>
</gene>
<dbReference type="Proteomes" id="UP001484179">
    <property type="component" value="Chromosome 2"/>
</dbReference>
<accession>A0ABZ3BU15</accession>
<name>A0ABZ3BU15_BURPY</name>